<protein>
    <submittedName>
        <fullName evidence="2">Uncharacterized protein</fullName>
    </submittedName>
</protein>
<feature type="transmembrane region" description="Helical" evidence="1">
    <location>
        <begin position="105"/>
        <end position="128"/>
    </location>
</feature>
<dbReference type="NCBIfam" id="NF046000">
    <property type="entry name" value="MAG1210_fam"/>
    <property type="match status" value="1"/>
</dbReference>
<keyword evidence="1" id="KW-0472">Membrane</keyword>
<organism evidence="2">
    <name type="scientific">Mycoplasmopsis californica HAZ160_1</name>
    <dbReference type="NCBI Taxonomy" id="1397850"/>
    <lineage>
        <taxon>Bacteria</taxon>
        <taxon>Bacillati</taxon>
        <taxon>Mycoplasmatota</taxon>
        <taxon>Mycoplasmoidales</taxon>
        <taxon>Metamycoplasmataceae</taxon>
        <taxon>Mycoplasmopsis</taxon>
    </lineage>
</organism>
<reference evidence="2" key="4">
    <citation type="submission" date="2024-06" db="EMBL/GenBank/DDBJ databases">
        <authorList>
            <consortium name="Mycoplasma californicum genome sequencing consortium"/>
            <person name="Hata E."/>
            <person name="Tanaka K."/>
            <person name="Tamamura Y."/>
        </authorList>
    </citation>
    <scope>NUCLEOTIDE SEQUENCE</scope>
    <source>
        <strain evidence="2">HAZ160_1</strain>
    </source>
</reference>
<sequence>MIKRGFMEEIVYINEPLKEFGFYAEKHQYNTEDYLARLVRKSKLNIDENRAQAKKVDNLEKKLSSAFKSLKRWKIFKKVNIAFLIISLLFFAGSLAIAILNKYIASIICSVIFALLFITTILIHFLWIRKSLKSADQIHTKIKNEYNREKEIAQAQVLPLLSLFRPGMKVALFNKTLPFAKMDSYLSNERLAQLIEQYNFNVDTGNESMIQAMQSGSIYGNPYVFFKTLNHTMGTKTYTGSIQISWTTYSYSNGNRIANHHTQTLTASIDKPYPYFDDNYFMIFGSHACPDLSFTREPNSLHLMSEKELGKFVKKREKEIAKLKEKKPGFTPLANTKFEALFNALDRNNEHQYRMLFTPLAQQNISTLLLDSKEGYGDNFIYHKNARINLFKHEHLNNLSLNDELHQYVADYSYDVIKEKFINEQAEYFKKVYFALGPYFSIPIFQQTKTLDYIYRRVNDAQLNELEYECAISRMDDSIFKDPRVKTRQISKTQYLQQVNGNDNIVVHNFGYDIEERVEYVSKIGGDGKVHQIPVYWDEYIRYDNTSQTEVSVPRYEIEYGEDEEIVESETESKMMNVEQIKITDTIE</sequence>
<evidence type="ECO:0000313" key="2">
    <source>
        <dbReference type="EMBL" id="BAP00884.1"/>
    </source>
</evidence>
<name>A0AAT9F7N4_9BACT</name>
<accession>A0AAT9F7N4</accession>
<dbReference type="EMBL" id="AP013353">
    <property type="protein sequence ID" value="BAP00884.1"/>
    <property type="molecule type" value="Genomic_DNA"/>
</dbReference>
<feature type="transmembrane region" description="Helical" evidence="1">
    <location>
        <begin position="79"/>
        <end position="99"/>
    </location>
</feature>
<keyword evidence="1" id="KW-0812">Transmembrane</keyword>
<evidence type="ECO:0000256" key="1">
    <source>
        <dbReference type="SAM" id="Phobius"/>
    </source>
</evidence>
<gene>
    <name evidence="2" type="ORF">MCAL160_0182</name>
</gene>
<reference evidence="2" key="1">
    <citation type="journal article" date="2014" name="Appl. Environ. Microbiol.">
        <title>Molecular Epidemiology of Cases of Mycoplasma californicum Infection in Japan.</title>
        <authorList>
            <person name="Hata E."/>
            <person name="Suzuki K."/>
            <person name="Hanyu H."/>
            <person name="Itoh M."/>
            <person name="Higuchi H."/>
            <person name="Kobayashi H."/>
        </authorList>
    </citation>
    <scope>NUCLEOTIDE SEQUENCE</scope>
    <source>
        <strain evidence="2">HAZ160_1</strain>
    </source>
</reference>
<proteinExistence type="predicted"/>
<reference evidence="2" key="3">
    <citation type="journal article" date="2019" name="Vet. Microbiol.">
        <title>Mutations associated with change of susceptibility to lincosamides and/or macrolides in field and laboratory-derived Mycoplasma californicum strains in Japan, and development of a rapid detection method for these mutations.</title>
        <authorList>
            <person name="Hata E."/>
            <person name="Nagai K."/>
            <person name="Murakami K."/>
        </authorList>
    </citation>
    <scope>NUCLEOTIDE SEQUENCE</scope>
    <source>
        <strain evidence="2">HAZ160_1</strain>
    </source>
</reference>
<dbReference type="KEGG" id="mcm:MCAL160_0182"/>
<keyword evidence="1" id="KW-1133">Transmembrane helix</keyword>
<reference evidence="2" key="2">
    <citation type="journal article" date="2014" name="Genome Announc.">
        <title>Complete Genome Sequence of Mycoplasma californicum Strain HAZ160_1 from Bovine Mastitic Milk in Japan.</title>
        <authorList>
            <person name="Hata E."/>
            <person name="Murakami K."/>
        </authorList>
    </citation>
    <scope>NUCLEOTIDE SEQUENCE</scope>
    <source>
        <strain evidence="2">HAZ160_1</strain>
    </source>
</reference>
<dbReference type="AlphaFoldDB" id="A0AAT9F7N4"/>